<gene>
    <name evidence="3" type="ORF">GCM10007939_01970</name>
</gene>
<protein>
    <recommendedName>
        <fullName evidence="2">TadE-like domain-containing protein</fullName>
    </recommendedName>
</protein>
<evidence type="ECO:0000313" key="4">
    <source>
        <dbReference type="Proteomes" id="UP001156694"/>
    </source>
</evidence>
<sequence length="198" mass="22336">MLAFKKWRYLLRDASLFKRFSEDQRGATSLEMVVASTLFLFILFWMIETGFIMLRWIMLERGVDIAARELRLYGVPEAYDTNLAKHEYIKTKICDETAMIKDCDENLYLELRPVDSSTGIPNTAAQCVDRTDDIDPNLGIPTVDAGARNVADARDIMFMRACVVVDPILPANYSMPLKLDPSGGIALVVDSAYINEPN</sequence>
<accession>A0ABQ5VRN5</accession>
<dbReference type="Proteomes" id="UP001156694">
    <property type="component" value="Unassembled WGS sequence"/>
</dbReference>
<dbReference type="Pfam" id="PF07811">
    <property type="entry name" value="TadE"/>
    <property type="match status" value="1"/>
</dbReference>
<proteinExistence type="predicted"/>
<feature type="transmembrane region" description="Helical" evidence="1">
    <location>
        <begin position="32"/>
        <end position="54"/>
    </location>
</feature>
<name>A0ABQ5VRN5_9RHOB</name>
<evidence type="ECO:0000259" key="2">
    <source>
        <dbReference type="Pfam" id="PF07811"/>
    </source>
</evidence>
<evidence type="ECO:0000256" key="1">
    <source>
        <dbReference type="SAM" id="Phobius"/>
    </source>
</evidence>
<keyword evidence="1" id="KW-1133">Transmembrane helix</keyword>
<reference evidence="4" key="1">
    <citation type="journal article" date="2019" name="Int. J. Syst. Evol. Microbiol.">
        <title>The Global Catalogue of Microorganisms (GCM) 10K type strain sequencing project: providing services to taxonomists for standard genome sequencing and annotation.</title>
        <authorList>
            <consortium name="The Broad Institute Genomics Platform"/>
            <consortium name="The Broad Institute Genome Sequencing Center for Infectious Disease"/>
            <person name="Wu L."/>
            <person name="Ma J."/>
        </authorList>
    </citation>
    <scope>NUCLEOTIDE SEQUENCE [LARGE SCALE GENOMIC DNA]</scope>
    <source>
        <strain evidence="4">NBRC 110140</strain>
    </source>
</reference>
<keyword evidence="4" id="KW-1185">Reference proteome</keyword>
<feature type="domain" description="TadE-like" evidence="2">
    <location>
        <begin position="26"/>
        <end position="68"/>
    </location>
</feature>
<evidence type="ECO:0000313" key="3">
    <source>
        <dbReference type="EMBL" id="GLQ33914.1"/>
    </source>
</evidence>
<dbReference type="RefSeq" id="WP_284375304.1">
    <property type="nucleotide sequence ID" value="NZ_BSNN01000002.1"/>
</dbReference>
<comment type="caution">
    <text evidence="3">The sequence shown here is derived from an EMBL/GenBank/DDBJ whole genome shotgun (WGS) entry which is preliminary data.</text>
</comment>
<organism evidence="3 4">
    <name type="scientific">Amylibacter marinus</name>
    <dbReference type="NCBI Taxonomy" id="1475483"/>
    <lineage>
        <taxon>Bacteria</taxon>
        <taxon>Pseudomonadati</taxon>
        <taxon>Pseudomonadota</taxon>
        <taxon>Alphaproteobacteria</taxon>
        <taxon>Rhodobacterales</taxon>
        <taxon>Paracoccaceae</taxon>
        <taxon>Amylibacter</taxon>
    </lineage>
</organism>
<dbReference type="EMBL" id="BSNN01000002">
    <property type="protein sequence ID" value="GLQ33914.1"/>
    <property type="molecule type" value="Genomic_DNA"/>
</dbReference>
<keyword evidence="1" id="KW-0812">Transmembrane</keyword>
<dbReference type="InterPro" id="IPR012495">
    <property type="entry name" value="TadE-like_dom"/>
</dbReference>
<keyword evidence="1" id="KW-0472">Membrane</keyword>